<keyword evidence="5" id="KW-0663">Pyridoxal phosphate</keyword>
<dbReference type="EMBL" id="JANBPU010000485">
    <property type="protein sequence ID" value="KAJ1911122.1"/>
    <property type="molecule type" value="Genomic_DNA"/>
</dbReference>
<feature type="domain" description="Aminotransferase class I/classII large" evidence="10">
    <location>
        <begin position="100"/>
        <end position="475"/>
    </location>
</feature>
<dbReference type="Proteomes" id="UP001150538">
    <property type="component" value="Unassembled WGS sequence"/>
</dbReference>
<accession>A0A9W7ZK75</accession>
<comment type="cofactor">
    <cofactor evidence="1">
        <name>pyridoxal 5'-phosphate</name>
        <dbReference type="ChEBI" id="CHEBI:597326"/>
    </cofactor>
</comment>
<dbReference type="OrthoDB" id="1732682at2759"/>
<dbReference type="InterPro" id="IPR015424">
    <property type="entry name" value="PyrdxlP-dep_Trfase"/>
</dbReference>
<dbReference type="PANTHER" id="PTHR11751:SF29">
    <property type="entry name" value="ALANINE TRANSAMINASE"/>
    <property type="match status" value="1"/>
</dbReference>
<evidence type="ECO:0000256" key="4">
    <source>
        <dbReference type="ARBA" id="ARBA00022679"/>
    </source>
</evidence>
<evidence type="ECO:0000313" key="12">
    <source>
        <dbReference type="Proteomes" id="UP001150538"/>
    </source>
</evidence>
<protein>
    <recommendedName>
        <fullName evidence="7">Glutamate pyruvate transaminase</fullName>
    </recommendedName>
    <alternativeName>
        <fullName evidence="8">Glutamic--alanine transaminase</fullName>
    </alternativeName>
    <alternativeName>
        <fullName evidence="9">Glutamic--pyruvic transaminase</fullName>
    </alternativeName>
</protein>
<evidence type="ECO:0000256" key="2">
    <source>
        <dbReference type="ARBA" id="ARBA00011738"/>
    </source>
</evidence>
<evidence type="ECO:0000256" key="5">
    <source>
        <dbReference type="ARBA" id="ARBA00022898"/>
    </source>
</evidence>
<comment type="caution">
    <text evidence="11">The sequence shown here is derived from an EMBL/GenBank/DDBJ whole genome shotgun (WGS) entry which is preliminary data.</text>
</comment>
<keyword evidence="4 11" id="KW-0808">Transferase</keyword>
<dbReference type="InterPro" id="IPR015422">
    <property type="entry name" value="PyrdxlP-dep_Trfase_small"/>
</dbReference>
<dbReference type="GO" id="GO:0008483">
    <property type="term" value="F:transaminase activity"/>
    <property type="evidence" value="ECO:0007669"/>
    <property type="project" value="UniProtKB-KW"/>
</dbReference>
<dbReference type="CDD" id="cd00609">
    <property type="entry name" value="AAT_like"/>
    <property type="match status" value="1"/>
</dbReference>
<keyword evidence="12" id="KW-1185">Reference proteome</keyword>
<dbReference type="Pfam" id="PF00155">
    <property type="entry name" value="Aminotran_1_2"/>
    <property type="match status" value="1"/>
</dbReference>
<comment type="similarity">
    <text evidence="6">Belongs to the class-I pyridoxal-phosphate-dependent aminotransferase family. Alanine aminotransferase subfamily.</text>
</comment>
<dbReference type="Gene3D" id="1.10.287.1970">
    <property type="match status" value="1"/>
</dbReference>
<evidence type="ECO:0000256" key="3">
    <source>
        <dbReference type="ARBA" id="ARBA00022576"/>
    </source>
</evidence>
<dbReference type="SUPFAM" id="SSF53383">
    <property type="entry name" value="PLP-dependent transferases"/>
    <property type="match status" value="1"/>
</dbReference>
<dbReference type="FunFam" id="3.40.640.10:FF:000012">
    <property type="entry name" value="alanine aminotransferase 2"/>
    <property type="match status" value="1"/>
</dbReference>
<proteinExistence type="inferred from homology"/>
<dbReference type="InterPro" id="IPR045088">
    <property type="entry name" value="ALAT1/2-like"/>
</dbReference>
<dbReference type="InterPro" id="IPR015421">
    <property type="entry name" value="PyrdxlP-dep_Trfase_major"/>
</dbReference>
<sequence length="488" mass="54879">MTVSSSTSKVLTIDTINPHVRTMEYAVRGALPIRAEQLVRELRNKDNKLPFDKITFCNIGNPQQLGQKPLTFIRQVTALVEYTDLLKDENMELTKKMFPEDAIDRAKNILGWTNNAIGAYTESLGIHEIRESVAKFIEERDGFAADADSIGLTAGASVAVERILNLIISSSNVGIMIPIPQYPLYTATIAKLDAHAVPYYLRENKQWGLNAEELKQVLSEHKAKGIDVRALVVINPGNPTGSLLTKENMVDIVRFCEENKLVLIADEVYQANIYQPERRPFHSFKKIVRELDSSVELFSLHSISKGMIGECGRRGGYYETVNLDKDVSDQLYKMAAVSLCPNVTGQVAVEIMVNPPKKGEPSYNLYQQELNDIYESMRRRSIKLCDAFNALENITCNSAEGAMYLFPQIRFPKKAIQAAEELGKSPEFLYCMGLLESTGVCVVPGGGFHQEPGTFHFRSTFLPPEDQLDQFIERIKGFHDSFMDKYRD</sequence>
<evidence type="ECO:0000256" key="7">
    <source>
        <dbReference type="ARBA" id="ARBA00077894"/>
    </source>
</evidence>
<dbReference type="InterPro" id="IPR004839">
    <property type="entry name" value="Aminotransferase_I/II_large"/>
</dbReference>
<dbReference type="PANTHER" id="PTHR11751">
    <property type="entry name" value="ALANINE AMINOTRANSFERASE"/>
    <property type="match status" value="1"/>
</dbReference>
<evidence type="ECO:0000256" key="1">
    <source>
        <dbReference type="ARBA" id="ARBA00001933"/>
    </source>
</evidence>
<dbReference type="AlphaFoldDB" id="A0A9W7ZK75"/>
<comment type="subunit">
    <text evidence="2">Homodimer.</text>
</comment>
<dbReference type="Gene3D" id="3.40.640.10">
    <property type="entry name" value="Type I PLP-dependent aspartate aminotransferase-like (Major domain)"/>
    <property type="match status" value="1"/>
</dbReference>
<name>A0A9W7ZK75_9FUNG</name>
<dbReference type="FunFam" id="1.10.287.1970:FF:000001">
    <property type="entry name" value="Alanine aminotransferase 2"/>
    <property type="match status" value="1"/>
</dbReference>
<evidence type="ECO:0000256" key="9">
    <source>
        <dbReference type="ARBA" id="ARBA00080525"/>
    </source>
</evidence>
<evidence type="ECO:0000256" key="8">
    <source>
        <dbReference type="ARBA" id="ARBA00078532"/>
    </source>
</evidence>
<keyword evidence="3 11" id="KW-0032">Aminotransferase</keyword>
<dbReference type="FunFam" id="3.90.1150.10:FF:000010">
    <property type="entry name" value="Alanine aminotransferase 2"/>
    <property type="match status" value="1"/>
</dbReference>
<evidence type="ECO:0000256" key="6">
    <source>
        <dbReference type="ARBA" id="ARBA00025785"/>
    </source>
</evidence>
<gene>
    <name evidence="11" type="primary">ALT1</name>
    <name evidence="11" type="ORF">H4219_006035</name>
</gene>
<evidence type="ECO:0000259" key="10">
    <source>
        <dbReference type="Pfam" id="PF00155"/>
    </source>
</evidence>
<dbReference type="Gene3D" id="3.90.1150.10">
    <property type="entry name" value="Aspartate Aminotransferase, domain 1"/>
    <property type="match status" value="1"/>
</dbReference>
<reference evidence="11" key="1">
    <citation type="submission" date="2022-07" db="EMBL/GenBank/DDBJ databases">
        <title>Phylogenomic reconstructions and comparative analyses of Kickxellomycotina fungi.</title>
        <authorList>
            <person name="Reynolds N.K."/>
            <person name="Stajich J.E."/>
            <person name="Barry K."/>
            <person name="Grigoriev I.V."/>
            <person name="Crous P."/>
            <person name="Smith M.E."/>
        </authorList>
    </citation>
    <scope>NUCLEOTIDE SEQUENCE</scope>
    <source>
        <strain evidence="11">NBRC 100468</strain>
    </source>
</reference>
<evidence type="ECO:0000313" key="11">
    <source>
        <dbReference type="EMBL" id="KAJ1911122.1"/>
    </source>
</evidence>
<organism evidence="11 12">
    <name type="scientific">Mycoemilia scoparia</name>
    <dbReference type="NCBI Taxonomy" id="417184"/>
    <lineage>
        <taxon>Eukaryota</taxon>
        <taxon>Fungi</taxon>
        <taxon>Fungi incertae sedis</taxon>
        <taxon>Zoopagomycota</taxon>
        <taxon>Kickxellomycotina</taxon>
        <taxon>Kickxellomycetes</taxon>
        <taxon>Kickxellales</taxon>
        <taxon>Kickxellaceae</taxon>
        <taxon>Mycoemilia</taxon>
    </lineage>
</organism>
<dbReference type="GO" id="GO:0030170">
    <property type="term" value="F:pyridoxal phosphate binding"/>
    <property type="evidence" value="ECO:0007669"/>
    <property type="project" value="InterPro"/>
</dbReference>